<dbReference type="GO" id="GO:0006879">
    <property type="term" value="P:intracellular iron ion homeostasis"/>
    <property type="evidence" value="ECO:0007669"/>
    <property type="project" value="TreeGrafter"/>
</dbReference>
<dbReference type="VEuPathDB" id="FungiDB:SPPG_06049"/>
<dbReference type="InterPro" id="IPR039261">
    <property type="entry name" value="FNR_nucleotide-bd"/>
</dbReference>
<evidence type="ECO:0000259" key="9">
    <source>
        <dbReference type="Pfam" id="PF01794"/>
    </source>
</evidence>
<dbReference type="Pfam" id="PF01794">
    <property type="entry name" value="Ferric_reduct"/>
    <property type="match status" value="1"/>
</dbReference>
<feature type="signal peptide" evidence="8">
    <location>
        <begin position="1"/>
        <end position="25"/>
    </location>
</feature>
<feature type="transmembrane region" description="Helical" evidence="7">
    <location>
        <begin position="422"/>
        <end position="442"/>
    </location>
</feature>
<dbReference type="RefSeq" id="XP_016607144.1">
    <property type="nucleotide sequence ID" value="XM_016754256.1"/>
</dbReference>
<evidence type="ECO:0000256" key="6">
    <source>
        <dbReference type="ARBA" id="ARBA00023136"/>
    </source>
</evidence>
<dbReference type="AlphaFoldDB" id="A0A0L0HDR6"/>
<dbReference type="OMA" id="GHQWGYE"/>
<evidence type="ECO:0000259" key="10">
    <source>
        <dbReference type="Pfam" id="PF08022"/>
    </source>
</evidence>
<comment type="subcellular location">
    <subcellularLocation>
        <location evidence="1">Membrane</location>
        <topology evidence="1">Multi-pass membrane protein</topology>
    </subcellularLocation>
</comment>
<dbReference type="EMBL" id="KQ257459">
    <property type="protein sequence ID" value="KNC99104.1"/>
    <property type="molecule type" value="Genomic_DNA"/>
</dbReference>
<dbReference type="GO" id="GO:0015677">
    <property type="term" value="P:copper ion import"/>
    <property type="evidence" value="ECO:0007669"/>
    <property type="project" value="TreeGrafter"/>
</dbReference>
<accession>A0A0L0HDR6</accession>
<evidence type="ECO:0000256" key="2">
    <source>
        <dbReference type="ARBA" id="ARBA00022448"/>
    </source>
</evidence>
<dbReference type="GeneID" id="27689383"/>
<dbReference type="OrthoDB" id="167398at2759"/>
<keyword evidence="12" id="KW-1185">Reference proteome</keyword>
<feature type="domain" description="Ferric oxidoreductase" evidence="9">
    <location>
        <begin position="320"/>
        <end position="438"/>
    </location>
</feature>
<keyword evidence="3 7" id="KW-0812">Transmembrane</keyword>
<evidence type="ECO:0000256" key="4">
    <source>
        <dbReference type="ARBA" id="ARBA00022989"/>
    </source>
</evidence>
<keyword evidence="4 7" id="KW-1133">Transmembrane helix</keyword>
<feature type="domain" description="FAD-binding 8" evidence="10">
    <location>
        <begin position="502"/>
        <end position="597"/>
    </location>
</feature>
<protein>
    <recommendedName>
        <fullName evidence="13">Ferric oxidoreductase domain-containing protein</fullName>
    </recommendedName>
</protein>
<name>A0A0L0HDR6_SPIPD</name>
<dbReference type="InParanoid" id="A0A0L0HDR6"/>
<proteinExistence type="predicted"/>
<dbReference type="eggNOG" id="KOG0039">
    <property type="taxonomic scope" value="Eukaryota"/>
</dbReference>
<dbReference type="PANTHER" id="PTHR32361:SF9">
    <property type="entry name" value="FERRIC REDUCTASE TRANSMEMBRANE COMPONENT 3-RELATED"/>
    <property type="match status" value="1"/>
</dbReference>
<evidence type="ECO:0000256" key="5">
    <source>
        <dbReference type="ARBA" id="ARBA00023065"/>
    </source>
</evidence>
<feature type="transmembrane region" description="Helical" evidence="7">
    <location>
        <begin position="454"/>
        <end position="472"/>
    </location>
</feature>
<evidence type="ECO:0008006" key="13">
    <source>
        <dbReference type="Google" id="ProtNLM"/>
    </source>
</evidence>
<evidence type="ECO:0000256" key="8">
    <source>
        <dbReference type="SAM" id="SignalP"/>
    </source>
</evidence>
<dbReference type="Proteomes" id="UP000053201">
    <property type="component" value="Unassembled WGS sequence"/>
</dbReference>
<reference evidence="11 12" key="1">
    <citation type="submission" date="2009-08" db="EMBL/GenBank/DDBJ databases">
        <title>The Genome Sequence of Spizellomyces punctatus strain DAOM BR117.</title>
        <authorList>
            <consortium name="The Broad Institute Genome Sequencing Platform"/>
            <person name="Russ C."/>
            <person name="Cuomo C."/>
            <person name="Shea T."/>
            <person name="Young S.K."/>
            <person name="Zeng Q."/>
            <person name="Koehrsen M."/>
            <person name="Haas B."/>
            <person name="Borodovsky M."/>
            <person name="Guigo R."/>
            <person name="Alvarado L."/>
            <person name="Berlin A."/>
            <person name="Bochicchio J."/>
            <person name="Borenstein D."/>
            <person name="Chapman S."/>
            <person name="Chen Z."/>
            <person name="Engels R."/>
            <person name="Freedman E."/>
            <person name="Gellesch M."/>
            <person name="Goldberg J."/>
            <person name="Griggs A."/>
            <person name="Gujja S."/>
            <person name="Heiman D."/>
            <person name="Hepburn T."/>
            <person name="Howarth C."/>
            <person name="Jen D."/>
            <person name="Larson L."/>
            <person name="Lewis B."/>
            <person name="Mehta T."/>
            <person name="Park D."/>
            <person name="Pearson M."/>
            <person name="Roberts A."/>
            <person name="Saif S."/>
            <person name="Shenoy N."/>
            <person name="Sisk P."/>
            <person name="Stolte C."/>
            <person name="Sykes S."/>
            <person name="Thomson T."/>
            <person name="Walk T."/>
            <person name="White J."/>
            <person name="Yandava C."/>
            <person name="Burger G."/>
            <person name="Gray M.W."/>
            <person name="Holland P.W.H."/>
            <person name="King N."/>
            <person name="Lang F.B.F."/>
            <person name="Roger A.J."/>
            <person name="Ruiz-Trillo I."/>
            <person name="Lander E."/>
            <person name="Nusbaum C."/>
        </authorList>
    </citation>
    <scope>NUCLEOTIDE SEQUENCE [LARGE SCALE GENOMIC DNA]</scope>
    <source>
        <strain evidence="11 12">DAOM BR117</strain>
    </source>
</reference>
<feature type="transmembrane region" description="Helical" evidence="7">
    <location>
        <begin position="393"/>
        <end position="415"/>
    </location>
</feature>
<evidence type="ECO:0000256" key="1">
    <source>
        <dbReference type="ARBA" id="ARBA00004141"/>
    </source>
</evidence>
<feature type="transmembrane region" description="Helical" evidence="7">
    <location>
        <begin position="277"/>
        <end position="295"/>
    </location>
</feature>
<dbReference type="InterPro" id="IPR013130">
    <property type="entry name" value="Fe3_Rdtase_TM_dom"/>
</dbReference>
<evidence type="ECO:0000313" key="11">
    <source>
        <dbReference type="EMBL" id="KNC99104.1"/>
    </source>
</evidence>
<feature type="transmembrane region" description="Helical" evidence="7">
    <location>
        <begin position="215"/>
        <end position="236"/>
    </location>
</feature>
<dbReference type="Pfam" id="PF08022">
    <property type="entry name" value="FAD_binding_8"/>
    <property type="match status" value="1"/>
</dbReference>
<feature type="transmembrane region" description="Helical" evidence="7">
    <location>
        <begin position="357"/>
        <end position="378"/>
    </location>
</feature>
<dbReference type="InterPro" id="IPR051410">
    <property type="entry name" value="Ferric/Cupric_Reductase"/>
</dbReference>
<keyword evidence="6 7" id="KW-0472">Membrane</keyword>
<dbReference type="STRING" id="645134.A0A0L0HDR6"/>
<dbReference type="SFLD" id="SFLDG01168">
    <property type="entry name" value="Ferric_reductase_subgroup_(FRE"/>
    <property type="match status" value="1"/>
</dbReference>
<organism evidence="11 12">
    <name type="scientific">Spizellomyces punctatus (strain DAOM BR117)</name>
    <dbReference type="NCBI Taxonomy" id="645134"/>
    <lineage>
        <taxon>Eukaryota</taxon>
        <taxon>Fungi</taxon>
        <taxon>Fungi incertae sedis</taxon>
        <taxon>Chytridiomycota</taxon>
        <taxon>Chytridiomycota incertae sedis</taxon>
        <taxon>Chytridiomycetes</taxon>
        <taxon>Spizellomycetales</taxon>
        <taxon>Spizellomycetaceae</taxon>
        <taxon>Spizellomyces</taxon>
    </lineage>
</organism>
<gene>
    <name evidence="11" type="ORF">SPPG_06049</name>
</gene>
<dbReference type="GO" id="GO:0005886">
    <property type="term" value="C:plasma membrane"/>
    <property type="evidence" value="ECO:0007669"/>
    <property type="project" value="TreeGrafter"/>
</dbReference>
<dbReference type="PANTHER" id="PTHR32361">
    <property type="entry name" value="FERRIC/CUPRIC REDUCTASE TRANSMEMBRANE COMPONENT"/>
    <property type="match status" value="1"/>
</dbReference>
<dbReference type="SFLD" id="SFLDS00052">
    <property type="entry name" value="Ferric_Reductase_Domain"/>
    <property type="match status" value="1"/>
</dbReference>
<keyword evidence="5" id="KW-0406">Ion transport</keyword>
<dbReference type="GO" id="GO:0006826">
    <property type="term" value="P:iron ion transport"/>
    <property type="evidence" value="ECO:0007669"/>
    <property type="project" value="TreeGrafter"/>
</dbReference>
<evidence type="ECO:0000313" key="12">
    <source>
        <dbReference type="Proteomes" id="UP000053201"/>
    </source>
</evidence>
<sequence length="744" mass="82503">MVRPAFALALALGFVTALLPAAVYGMTDGRPGYGFIGYGINMYHPTCASACRDSIKAPLNCTSADMGQAGHSHNMRMKRDLITLMKRMGIMGDGKEAQLPSGDGWMVMKPTPACKVHNDFYLQTLAFCISQRCEGISLDHIEKFWANDVAGRALDQPAPTKSYTEAHLAATSSTRQTLNNKVFLNYTGIVTDDTYTPNINALTSFERVEVLHSRYGLIIFLSGAIIPIFLSFLRFLPWPASVTTKFHAHVIDPPLFGSKYNSPILRGLVIMPTRGQALFIAYYWILNVVLSAVNLSAPMPDAWFSDVTGQVVAYLANRVGVLSFANLPLVLLYAGRNNILLWLTNWSHATFLLIHRWIAFICMLQAALHSALYLYAYMKFDDNDYASESKLPYWYWGIIATLSLVITIPASVLPIRRKVYELFLSSHIVLAILALVGCYLHIYHRFKHQWGYETWIYVAVGIWAFDRLLRLARLFYMGGFKRAYVTAIDDDYYQVDIPGVDASGHVYFHFPTLSTWRFWESHPFSVAGLRCPSVDIQEIAVSGKDGLTTHIARSLAETKDTGITVFVRKHSGLTGLLAAHSTASAGIPVFVEGSYGVGMSFLQDQEVHPTREFPNLLCIAGGVGISAILPVLKRANGIPPIGTSKLYWGVRSLPLVHAIEDMLGVPKNDSTVPRHWGQTEVVLSVGERFNLRTVLQEELTSKNGGTTVVVCGPAGMADEVRVLVAGLSRHTGLLVRYVEESFNW</sequence>
<feature type="chain" id="PRO_5005539906" description="Ferric oxidoreductase domain-containing protein" evidence="8">
    <location>
        <begin position="26"/>
        <end position="744"/>
    </location>
</feature>
<dbReference type="CDD" id="cd06186">
    <property type="entry name" value="NOX_Duox_like_FAD_NADP"/>
    <property type="match status" value="1"/>
</dbReference>
<feature type="transmembrane region" description="Helical" evidence="7">
    <location>
        <begin position="315"/>
        <end position="336"/>
    </location>
</feature>
<evidence type="ECO:0000256" key="3">
    <source>
        <dbReference type="ARBA" id="ARBA00022692"/>
    </source>
</evidence>
<dbReference type="Gene3D" id="3.40.50.80">
    <property type="entry name" value="Nucleotide-binding domain of ferredoxin-NADP reductase (FNR) module"/>
    <property type="match status" value="1"/>
</dbReference>
<dbReference type="GO" id="GO:0000293">
    <property type="term" value="F:ferric-chelate reductase activity"/>
    <property type="evidence" value="ECO:0007669"/>
    <property type="project" value="TreeGrafter"/>
</dbReference>
<dbReference type="InterPro" id="IPR013112">
    <property type="entry name" value="FAD-bd_8"/>
</dbReference>
<keyword evidence="8" id="KW-0732">Signal</keyword>
<evidence type="ECO:0000256" key="7">
    <source>
        <dbReference type="SAM" id="Phobius"/>
    </source>
</evidence>
<keyword evidence="2" id="KW-0813">Transport</keyword>
<dbReference type="SUPFAM" id="SSF52343">
    <property type="entry name" value="Ferredoxin reductase-like, C-terminal NADP-linked domain"/>
    <property type="match status" value="1"/>
</dbReference>